<dbReference type="RefSeq" id="WP_012845347.1">
    <property type="nucleotide sequence ID" value="NC_013502.1"/>
</dbReference>
<evidence type="ECO:0000313" key="1">
    <source>
        <dbReference type="EMBL" id="ACY49737.1"/>
    </source>
</evidence>
<dbReference type="EMBL" id="CP001808">
    <property type="protein sequence ID" value="ACY49737.1"/>
    <property type="molecule type" value="Genomic_DNA"/>
</dbReference>
<dbReference type="HOGENOM" id="CLU_1925953_0_0_10"/>
<name>D0MKS3_RHOM4</name>
<proteinExistence type="predicted"/>
<dbReference type="AlphaFoldDB" id="D0MKS3"/>
<evidence type="ECO:0000313" key="2">
    <source>
        <dbReference type="Proteomes" id="UP000002221"/>
    </source>
</evidence>
<dbReference type="KEGG" id="rmr:Rmar_2872"/>
<geneLocation type="plasmid" evidence="1 2">
    <name>pRMAR01</name>
</geneLocation>
<keyword evidence="1" id="KW-0614">Plasmid</keyword>
<protein>
    <submittedName>
        <fullName evidence="1">Uncharacterized protein</fullName>
    </submittedName>
</protein>
<dbReference type="Proteomes" id="UP000002221">
    <property type="component" value="Plasmid pRMAR01"/>
</dbReference>
<reference evidence="1 2" key="1">
    <citation type="journal article" date="2009" name="Stand. Genomic Sci.">
        <title>Complete genome sequence of Rhodothermus marinus type strain (R-10).</title>
        <authorList>
            <person name="Nolan M."/>
            <person name="Tindall B.J."/>
            <person name="Pomrenke H."/>
            <person name="Lapidus A."/>
            <person name="Copeland A."/>
            <person name="Glavina Del Rio T."/>
            <person name="Lucas S."/>
            <person name="Chen F."/>
            <person name="Tice H."/>
            <person name="Cheng J.F."/>
            <person name="Saunders E."/>
            <person name="Han C."/>
            <person name="Bruce D."/>
            <person name="Goodwin L."/>
            <person name="Chain P."/>
            <person name="Pitluck S."/>
            <person name="Ovchinikova G."/>
            <person name="Pati A."/>
            <person name="Ivanova N."/>
            <person name="Mavromatis K."/>
            <person name="Chen A."/>
            <person name="Palaniappan K."/>
            <person name="Land M."/>
            <person name="Hauser L."/>
            <person name="Chang Y.J."/>
            <person name="Jeffries C.D."/>
            <person name="Brettin T."/>
            <person name="Goker M."/>
            <person name="Bristow J."/>
            <person name="Eisen J.A."/>
            <person name="Markowitz V."/>
            <person name="Hugenholtz P."/>
            <person name="Kyrpides N.C."/>
            <person name="Klenk H.P."/>
            <person name="Detter J.C."/>
        </authorList>
    </citation>
    <scope>NUCLEOTIDE SEQUENCE [LARGE SCALE GENOMIC DNA]</scope>
    <source>
        <strain evidence="2">ATCC 43812 / DSM 4252 / R-10</strain>
        <plasmid evidence="1">pRMAR01</plasmid>
    </source>
</reference>
<gene>
    <name evidence="1" type="ordered locus">Rmar_2872</name>
</gene>
<keyword evidence="2" id="KW-1185">Reference proteome</keyword>
<sequence>MSHAKRKVPQGFELMDEKYGDLLKGINQRFAAQKTAQKAAPASEETLVEQLPAEHTSVKQASAEAGASARYVVKRLNVAIREDTWELLMQLFMVDRRYYRQIIDEWGRLLDRIVEDQREAILKAVQSKRKK</sequence>
<accession>D0MKS3</accession>
<organism evidence="1 2">
    <name type="scientific">Rhodothermus marinus (strain ATCC 43812 / DSM 4252 / R-10)</name>
    <name type="common">Rhodothermus obamensis</name>
    <dbReference type="NCBI Taxonomy" id="518766"/>
    <lineage>
        <taxon>Bacteria</taxon>
        <taxon>Pseudomonadati</taxon>
        <taxon>Rhodothermota</taxon>
        <taxon>Rhodothermia</taxon>
        <taxon>Rhodothermales</taxon>
        <taxon>Rhodothermaceae</taxon>
        <taxon>Rhodothermus</taxon>
    </lineage>
</organism>